<dbReference type="EnsemblMetazoa" id="GPPI037227-RA">
    <property type="protein sequence ID" value="GPPI037227-PA"/>
    <property type="gene ID" value="GPPI037227"/>
</dbReference>
<dbReference type="Proteomes" id="UP000092460">
    <property type="component" value="Unassembled WGS sequence"/>
</dbReference>
<keyword evidence="3" id="KW-1185">Reference proteome</keyword>
<sequence>MDNNRNLQQKDSRAILPAVAKITCTEGLNATDCGNLTFSIAKLALWYNGTKTPSDSLLEMDFEYEYDDDTWPLERIISAIVPIFFGIIGFAGLLGNALVILGKYCKIIAHAECANECACENLFSYKCEVT</sequence>
<evidence type="ECO:0000313" key="3">
    <source>
        <dbReference type="Proteomes" id="UP000092460"/>
    </source>
</evidence>
<protein>
    <recommendedName>
        <fullName evidence="4">G-protein coupled receptors family 1 profile domain-containing protein</fullName>
    </recommendedName>
</protein>
<reference evidence="3" key="1">
    <citation type="submission" date="2015-01" db="EMBL/GenBank/DDBJ databases">
        <authorList>
            <person name="Aksoy S."/>
            <person name="Warren W."/>
            <person name="Wilson R.K."/>
        </authorList>
    </citation>
    <scope>NUCLEOTIDE SEQUENCE [LARGE SCALE GENOMIC DNA]</scope>
    <source>
        <strain evidence="3">IAEA</strain>
    </source>
</reference>
<dbReference type="STRING" id="67801.A0A1B0BQ99"/>
<keyword evidence="1" id="KW-0812">Transmembrane</keyword>
<dbReference type="AlphaFoldDB" id="A0A1B0BQ99"/>
<accession>A0A1B0BQ99</accession>
<keyword evidence="1" id="KW-0472">Membrane</keyword>
<proteinExistence type="predicted"/>
<evidence type="ECO:0000256" key="1">
    <source>
        <dbReference type="SAM" id="Phobius"/>
    </source>
</evidence>
<keyword evidence="1" id="KW-1133">Transmembrane helix</keyword>
<organism evidence="2 3">
    <name type="scientific">Glossina palpalis gambiensis</name>
    <dbReference type="NCBI Taxonomy" id="67801"/>
    <lineage>
        <taxon>Eukaryota</taxon>
        <taxon>Metazoa</taxon>
        <taxon>Ecdysozoa</taxon>
        <taxon>Arthropoda</taxon>
        <taxon>Hexapoda</taxon>
        <taxon>Insecta</taxon>
        <taxon>Pterygota</taxon>
        <taxon>Neoptera</taxon>
        <taxon>Endopterygota</taxon>
        <taxon>Diptera</taxon>
        <taxon>Brachycera</taxon>
        <taxon>Muscomorpha</taxon>
        <taxon>Hippoboscoidea</taxon>
        <taxon>Glossinidae</taxon>
        <taxon>Glossina</taxon>
    </lineage>
</organism>
<evidence type="ECO:0008006" key="4">
    <source>
        <dbReference type="Google" id="ProtNLM"/>
    </source>
</evidence>
<evidence type="ECO:0000313" key="2">
    <source>
        <dbReference type="EnsemblMetazoa" id="GPPI037227-PA"/>
    </source>
</evidence>
<name>A0A1B0BQ99_9MUSC</name>
<dbReference type="VEuPathDB" id="VectorBase:GPPI037227"/>
<dbReference type="EMBL" id="JXJN01018504">
    <property type="status" value="NOT_ANNOTATED_CDS"/>
    <property type="molecule type" value="Genomic_DNA"/>
</dbReference>
<reference evidence="2" key="2">
    <citation type="submission" date="2020-05" db="UniProtKB">
        <authorList>
            <consortium name="EnsemblMetazoa"/>
        </authorList>
    </citation>
    <scope>IDENTIFICATION</scope>
    <source>
        <strain evidence="2">IAEA</strain>
    </source>
</reference>
<feature type="transmembrane region" description="Helical" evidence="1">
    <location>
        <begin position="76"/>
        <end position="101"/>
    </location>
</feature>